<dbReference type="PANTHER" id="PTHR22573:SF59">
    <property type="entry name" value="PHOSPHOGLUCOMUTASE, CHLOROPLASTIC"/>
    <property type="match status" value="1"/>
</dbReference>
<reference evidence="8 9" key="2">
    <citation type="submission" date="2020-07" db="EMBL/GenBank/DDBJ databases">
        <title>Genome assembly of wild tea tree DASZ reveals pedigree and selection history of tea varieties.</title>
        <authorList>
            <person name="Zhang W."/>
        </authorList>
    </citation>
    <scope>NUCLEOTIDE SEQUENCE [LARGE SCALE GENOMIC DNA]</scope>
    <source>
        <strain evidence="9">cv. G240</strain>
        <tissue evidence="8">Leaf</tissue>
    </source>
</reference>
<evidence type="ECO:0000256" key="3">
    <source>
        <dbReference type="ARBA" id="ARBA00022723"/>
    </source>
</evidence>
<dbReference type="PROSITE" id="PS00710">
    <property type="entry name" value="PGM_PMM"/>
    <property type="match status" value="1"/>
</dbReference>
<dbReference type="Proteomes" id="UP000593564">
    <property type="component" value="Unassembled WGS sequence"/>
</dbReference>
<dbReference type="GO" id="GO:0000287">
    <property type="term" value="F:magnesium ion binding"/>
    <property type="evidence" value="ECO:0007669"/>
    <property type="project" value="InterPro"/>
</dbReference>
<dbReference type="EMBL" id="JACBKZ010000001">
    <property type="protein sequence ID" value="KAF5959917.1"/>
    <property type="molecule type" value="Genomic_DNA"/>
</dbReference>
<dbReference type="InterPro" id="IPR016055">
    <property type="entry name" value="A-D-PHexomutase_a/b/a-I/II/III"/>
</dbReference>
<evidence type="ECO:0000256" key="4">
    <source>
        <dbReference type="ARBA" id="ARBA00022842"/>
    </source>
</evidence>
<keyword evidence="6" id="KW-0119">Carbohydrate metabolism</keyword>
<comment type="caution">
    <text evidence="8">The sequence shown here is derived from an EMBL/GenBank/DDBJ whole genome shotgun (WGS) entry which is preliminary data.</text>
</comment>
<gene>
    <name evidence="8" type="ORF">HYC85_001126</name>
</gene>
<organism evidence="8 9">
    <name type="scientific">Camellia sinensis</name>
    <name type="common">Tea plant</name>
    <name type="synonym">Thea sinensis</name>
    <dbReference type="NCBI Taxonomy" id="4442"/>
    <lineage>
        <taxon>Eukaryota</taxon>
        <taxon>Viridiplantae</taxon>
        <taxon>Streptophyta</taxon>
        <taxon>Embryophyta</taxon>
        <taxon>Tracheophyta</taxon>
        <taxon>Spermatophyta</taxon>
        <taxon>Magnoliopsida</taxon>
        <taxon>eudicotyledons</taxon>
        <taxon>Gunneridae</taxon>
        <taxon>Pentapetalae</taxon>
        <taxon>asterids</taxon>
        <taxon>Ericales</taxon>
        <taxon>Theaceae</taxon>
        <taxon>Camellia</taxon>
    </lineage>
</organism>
<dbReference type="Pfam" id="PF02878">
    <property type="entry name" value="PGM_PMM_I"/>
    <property type="match status" value="1"/>
</dbReference>
<evidence type="ECO:0000256" key="1">
    <source>
        <dbReference type="ARBA" id="ARBA00001946"/>
    </source>
</evidence>
<evidence type="ECO:0000313" key="8">
    <source>
        <dbReference type="EMBL" id="KAF5959917.1"/>
    </source>
</evidence>
<dbReference type="InterPro" id="IPR005844">
    <property type="entry name" value="A-D-PHexomutase_a/b/a-I"/>
</dbReference>
<evidence type="ECO:0000256" key="6">
    <source>
        <dbReference type="ARBA" id="ARBA00023277"/>
    </source>
</evidence>
<name>A0A7J7I5R3_CAMSI</name>
<feature type="domain" description="Alpha-D-phosphohexomutase alpha/beta/alpha" evidence="7">
    <location>
        <begin position="96"/>
        <end position="140"/>
    </location>
</feature>
<keyword evidence="4" id="KW-0460">Magnesium</keyword>
<reference evidence="9" key="1">
    <citation type="journal article" date="2020" name="Nat. Commun.">
        <title>Genome assembly of wild tea tree DASZ reveals pedigree and selection history of tea varieties.</title>
        <authorList>
            <person name="Zhang W."/>
            <person name="Zhang Y."/>
            <person name="Qiu H."/>
            <person name="Guo Y."/>
            <person name="Wan H."/>
            <person name="Zhang X."/>
            <person name="Scossa F."/>
            <person name="Alseekh S."/>
            <person name="Zhang Q."/>
            <person name="Wang P."/>
            <person name="Xu L."/>
            <person name="Schmidt M.H."/>
            <person name="Jia X."/>
            <person name="Li D."/>
            <person name="Zhu A."/>
            <person name="Guo F."/>
            <person name="Chen W."/>
            <person name="Ni D."/>
            <person name="Usadel B."/>
            <person name="Fernie A.R."/>
            <person name="Wen W."/>
        </authorList>
    </citation>
    <scope>NUCLEOTIDE SEQUENCE [LARGE SCALE GENOMIC DNA]</scope>
    <source>
        <strain evidence="9">cv. G240</strain>
    </source>
</reference>
<evidence type="ECO:0000256" key="2">
    <source>
        <dbReference type="ARBA" id="ARBA00010231"/>
    </source>
</evidence>
<dbReference type="InterPro" id="IPR045244">
    <property type="entry name" value="PGM"/>
</dbReference>
<keyword evidence="9" id="KW-1185">Reference proteome</keyword>
<evidence type="ECO:0000259" key="7">
    <source>
        <dbReference type="Pfam" id="PF02878"/>
    </source>
</evidence>
<proteinExistence type="inferred from homology"/>
<accession>A0A7J7I5R3</accession>
<sequence length="157" mass="17478">MGSMLKQPGQEFGEGIGSPDDSVRLKAILKYADSIMQFQRWLPMVGDGGRRWLSMVAGQLPKVVLNKRWWLKVITVGVRWLAAEAGGWRRRSLAIANGGFIMSASHNPGGPEYDWGIKFNHSSGQPAPESITDKIYGNTLKRAVRCLRKLDLEGRLI</sequence>
<keyword evidence="5" id="KW-0413">Isomerase</keyword>
<comment type="similarity">
    <text evidence="2">Belongs to the phosphohexose mutase family.</text>
</comment>
<dbReference type="Gene3D" id="3.40.120.10">
    <property type="entry name" value="Alpha-D-Glucose-1,6-Bisphosphate, subunit A, domain 3"/>
    <property type="match status" value="1"/>
</dbReference>
<keyword evidence="3" id="KW-0479">Metal-binding</keyword>
<evidence type="ECO:0000313" key="9">
    <source>
        <dbReference type="Proteomes" id="UP000593564"/>
    </source>
</evidence>
<dbReference type="InterPro" id="IPR016066">
    <property type="entry name" value="A-D-PHexomutase_CS"/>
</dbReference>
<dbReference type="GO" id="GO:0004614">
    <property type="term" value="F:phosphoglucomutase activity"/>
    <property type="evidence" value="ECO:0007669"/>
    <property type="project" value="InterPro"/>
</dbReference>
<dbReference type="SUPFAM" id="SSF53738">
    <property type="entry name" value="Phosphoglucomutase, first 3 domains"/>
    <property type="match status" value="1"/>
</dbReference>
<dbReference type="AlphaFoldDB" id="A0A7J7I5R3"/>
<protein>
    <recommendedName>
        <fullName evidence="7">Alpha-D-phosphohexomutase alpha/beta/alpha domain-containing protein</fullName>
    </recommendedName>
</protein>
<dbReference type="PANTHER" id="PTHR22573">
    <property type="entry name" value="PHOSPHOHEXOMUTASE FAMILY MEMBER"/>
    <property type="match status" value="1"/>
</dbReference>
<comment type="cofactor">
    <cofactor evidence="1">
        <name>Mg(2+)</name>
        <dbReference type="ChEBI" id="CHEBI:18420"/>
    </cofactor>
</comment>
<dbReference type="GO" id="GO:0005829">
    <property type="term" value="C:cytosol"/>
    <property type="evidence" value="ECO:0007669"/>
    <property type="project" value="TreeGrafter"/>
</dbReference>
<evidence type="ECO:0000256" key="5">
    <source>
        <dbReference type="ARBA" id="ARBA00023235"/>
    </source>
</evidence>
<dbReference type="GO" id="GO:0005975">
    <property type="term" value="P:carbohydrate metabolic process"/>
    <property type="evidence" value="ECO:0007669"/>
    <property type="project" value="InterPro"/>
</dbReference>